<feature type="active site" evidence="11">
    <location>
        <position position="268"/>
    </location>
</feature>
<feature type="domain" description="Core-binding (CB)" evidence="13">
    <location>
        <begin position="1"/>
        <end position="85"/>
    </location>
</feature>
<evidence type="ECO:0000256" key="10">
    <source>
        <dbReference type="ARBA" id="ARBA00023306"/>
    </source>
</evidence>
<dbReference type="HAMAP" id="MF_01807">
    <property type="entry name" value="Recomb_XerD"/>
    <property type="match status" value="1"/>
</dbReference>
<dbReference type="CDD" id="cd00798">
    <property type="entry name" value="INT_XerDC_C"/>
    <property type="match status" value="1"/>
</dbReference>
<feature type="active site" evidence="11">
    <location>
        <position position="242"/>
    </location>
</feature>
<evidence type="ECO:0000313" key="14">
    <source>
        <dbReference type="EMBL" id="TLS53026.1"/>
    </source>
</evidence>
<comment type="similarity">
    <text evidence="2 11">Belongs to the 'phage' integrase family. XerD subfamily.</text>
</comment>
<feature type="active site" evidence="11">
    <location>
        <position position="146"/>
    </location>
</feature>
<evidence type="ECO:0000256" key="3">
    <source>
        <dbReference type="ARBA" id="ARBA00015810"/>
    </source>
</evidence>
<comment type="subcellular location">
    <subcellularLocation>
        <location evidence="1 11">Cytoplasm</location>
    </subcellularLocation>
</comment>
<keyword evidence="9 11" id="KW-0233">DNA recombination</keyword>
<dbReference type="PANTHER" id="PTHR30349">
    <property type="entry name" value="PHAGE INTEGRASE-RELATED"/>
    <property type="match status" value="1"/>
</dbReference>
<evidence type="ECO:0000259" key="12">
    <source>
        <dbReference type="PROSITE" id="PS51898"/>
    </source>
</evidence>
<dbReference type="GO" id="GO:0006313">
    <property type="term" value="P:DNA transposition"/>
    <property type="evidence" value="ECO:0007669"/>
    <property type="project" value="UniProtKB-UniRule"/>
</dbReference>
<evidence type="ECO:0000313" key="15">
    <source>
        <dbReference type="Proteomes" id="UP000309676"/>
    </source>
</evidence>
<evidence type="ECO:0000256" key="1">
    <source>
        <dbReference type="ARBA" id="ARBA00004496"/>
    </source>
</evidence>
<feature type="active site" evidence="11">
    <location>
        <position position="245"/>
    </location>
</feature>
<keyword evidence="7 11" id="KW-0229">DNA integration</keyword>
<dbReference type="Gene3D" id="1.10.150.130">
    <property type="match status" value="1"/>
</dbReference>
<comment type="caution">
    <text evidence="14">The sequence shown here is derived from an EMBL/GenBank/DDBJ whole genome shotgun (WGS) entry which is preliminary data.</text>
</comment>
<sequence>MKQHLRLFIDYLSVERGLARNTLEAYERDLTLYLEYLEQSGVADVAETTSTHVLGFMAAGKRSGKASATVFRRQVAVRAFYKFLTEERVIAADPTSTMGTPTPGKKLPTTLTTAEVERLLAAPNVSTPHGVRDRAMLELLYATGMRVSELLDLDLSSVHTGMGFVKAVGKGSKERIIPIGRMAISCLNDYLNGARGKLHKGKKAEDALFLNHLGGRMTRQGFWKIIKKYALEAGIRAELSPHTLRHSFATHLLEGGADLRAVQEMLGHADISTTQIYTHVAKSRLKEVYDRTHPRAKK</sequence>
<dbReference type="SUPFAM" id="SSF47823">
    <property type="entry name" value="lambda integrase-like, N-terminal domain"/>
    <property type="match status" value="1"/>
</dbReference>
<dbReference type="InterPro" id="IPR011010">
    <property type="entry name" value="DNA_brk_join_enz"/>
</dbReference>
<comment type="subunit">
    <text evidence="11">Forms a cyclic heterotetrameric complex composed of two molecules of XerC and two molecules of XerD.</text>
</comment>
<comment type="function">
    <text evidence="11">Site-specific tyrosine recombinase, which acts by catalyzing the cutting and rejoining of the recombining DNA molecules. The XerC-XerD complex is essential to convert dimers of the bacterial chromosome into monomers to permit their segregation at cell division. It also contributes to the segregational stability of plasmids.</text>
</comment>
<dbReference type="InterPro" id="IPR004107">
    <property type="entry name" value="Integrase_SAM-like_N"/>
</dbReference>
<evidence type="ECO:0000256" key="5">
    <source>
        <dbReference type="ARBA" id="ARBA00022618"/>
    </source>
</evidence>
<dbReference type="GO" id="GO:0005737">
    <property type="term" value="C:cytoplasm"/>
    <property type="evidence" value="ECO:0007669"/>
    <property type="project" value="UniProtKB-SubCell"/>
</dbReference>
<feature type="active site" evidence="11">
    <location>
        <position position="170"/>
    </location>
</feature>
<dbReference type="Pfam" id="PF00589">
    <property type="entry name" value="Phage_integrase"/>
    <property type="match status" value="1"/>
</dbReference>
<dbReference type="SUPFAM" id="SSF56349">
    <property type="entry name" value="DNA breaking-rejoining enzymes"/>
    <property type="match status" value="1"/>
</dbReference>
<reference evidence="14 15" key="1">
    <citation type="submission" date="2019-05" db="EMBL/GenBank/DDBJ databases">
        <authorList>
            <person name="Narsing Rao M.P."/>
            <person name="Li W.J."/>
        </authorList>
    </citation>
    <scope>NUCLEOTIDE SEQUENCE [LARGE SCALE GENOMIC DNA]</scope>
    <source>
        <strain evidence="14 15">SYSU_K30003</strain>
    </source>
</reference>
<dbReference type="AlphaFoldDB" id="A0A5R9GF77"/>
<dbReference type="NCBIfam" id="TIGR02225">
    <property type="entry name" value="recomb_XerD"/>
    <property type="match status" value="1"/>
</dbReference>
<organism evidence="14 15">
    <name type="scientific">Paenibacillus antri</name>
    <dbReference type="NCBI Taxonomy" id="2582848"/>
    <lineage>
        <taxon>Bacteria</taxon>
        <taxon>Bacillati</taxon>
        <taxon>Bacillota</taxon>
        <taxon>Bacilli</taxon>
        <taxon>Bacillales</taxon>
        <taxon>Paenibacillaceae</taxon>
        <taxon>Paenibacillus</taxon>
    </lineage>
</organism>
<dbReference type="GO" id="GO:0051301">
    <property type="term" value="P:cell division"/>
    <property type="evidence" value="ECO:0007669"/>
    <property type="project" value="UniProtKB-KW"/>
</dbReference>
<dbReference type="InterPro" id="IPR013762">
    <property type="entry name" value="Integrase-like_cat_sf"/>
</dbReference>
<dbReference type="InterPro" id="IPR002104">
    <property type="entry name" value="Integrase_catalytic"/>
</dbReference>
<dbReference type="PROSITE" id="PS51900">
    <property type="entry name" value="CB"/>
    <property type="match status" value="1"/>
</dbReference>
<evidence type="ECO:0000256" key="2">
    <source>
        <dbReference type="ARBA" id="ARBA00010450"/>
    </source>
</evidence>
<dbReference type="InterPro" id="IPR050090">
    <property type="entry name" value="Tyrosine_recombinase_XerCD"/>
</dbReference>
<dbReference type="HAMAP" id="MF_01808">
    <property type="entry name" value="Recomb_XerC_XerD"/>
    <property type="match status" value="1"/>
</dbReference>
<dbReference type="GO" id="GO:0007059">
    <property type="term" value="P:chromosome segregation"/>
    <property type="evidence" value="ECO:0007669"/>
    <property type="project" value="UniProtKB-UniRule"/>
</dbReference>
<evidence type="ECO:0000256" key="11">
    <source>
        <dbReference type="HAMAP-Rule" id="MF_01807"/>
    </source>
</evidence>
<keyword evidence="8 11" id="KW-0238">DNA-binding</keyword>
<feature type="domain" description="Tyr recombinase" evidence="12">
    <location>
        <begin position="106"/>
        <end position="290"/>
    </location>
</feature>
<gene>
    <name evidence="11 14" type="primary">xerD</name>
    <name evidence="14" type="ORF">FE782_06565</name>
</gene>
<dbReference type="OrthoDB" id="9801717at2"/>
<dbReference type="GO" id="GO:0009037">
    <property type="term" value="F:tyrosine-based site-specific recombinase activity"/>
    <property type="evidence" value="ECO:0007669"/>
    <property type="project" value="UniProtKB-UniRule"/>
</dbReference>
<dbReference type="EMBL" id="VCIW01000003">
    <property type="protein sequence ID" value="TLS53026.1"/>
    <property type="molecule type" value="Genomic_DNA"/>
</dbReference>
<dbReference type="RefSeq" id="WP_138193267.1">
    <property type="nucleotide sequence ID" value="NZ_VCIW01000003.1"/>
</dbReference>
<name>A0A5R9GF77_9BACL</name>
<dbReference type="NCBIfam" id="NF001399">
    <property type="entry name" value="PRK00283.1"/>
    <property type="match status" value="1"/>
</dbReference>
<dbReference type="InterPro" id="IPR023009">
    <property type="entry name" value="Tyrosine_recombinase_XerC/XerD"/>
</dbReference>
<dbReference type="InterPro" id="IPR010998">
    <property type="entry name" value="Integrase_recombinase_N"/>
</dbReference>
<keyword evidence="5 11" id="KW-0132">Cell division</keyword>
<keyword evidence="10 11" id="KW-0131">Cell cycle</keyword>
<evidence type="ECO:0000256" key="8">
    <source>
        <dbReference type="ARBA" id="ARBA00023125"/>
    </source>
</evidence>
<feature type="active site" description="O-(3'-phospho-DNA)-tyrosine intermediate" evidence="11">
    <location>
        <position position="277"/>
    </location>
</feature>
<dbReference type="GO" id="GO:0003677">
    <property type="term" value="F:DNA binding"/>
    <property type="evidence" value="ECO:0007669"/>
    <property type="project" value="UniProtKB-UniRule"/>
</dbReference>
<dbReference type="InterPro" id="IPR011932">
    <property type="entry name" value="Recomb_XerD"/>
</dbReference>
<dbReference type="PROSITE" id="PS51898">
    <property type="entry name" value="TYR_RECOMBINASE"/>
    <property type="match status" value="1"/>
</dbReference>
<evidence type="ECO:0000256" key="6">
    <source>
        <dbReference type="ARBA" id="ARBA00022829"/>
    </source>
</evidence>
<dbReference type="InterPro" id="IPR044068">
    <property type="entry name" value="CB"/>
</dbReference>
<keyword evidence="4 11" id="KW-0963">Cytoplasm</keyword>
<keyword evidence="15" id="KW-1185">Reference proteome</keyword>
<accession>A0A5R9GF77</accession>
<evidence type="ECO:0000259" key="13">
    <source>
        <dbReference type="PROSITE" id="PS51900"/>
    </source>
</evidence>
<dbReference type="PANTHER" id="PTHR30349:SF81">
    <property type="entry name" value="TYROSINE RECOMBINASE XERC"/>
    <property type="match status" value="1"/>
</dbReference>
<dbReference type="Proteomes" id="UP000309676">
    <property type="component" value="Unassembled WGS sequence"/>
</dbReference>
<evidence type="ECO:0000256" key="4">
    <source>
        <dbReference type="ARBA" id="ARBA00022490"/>
    </source>
</evidence>
<dbReference type="Gene3D" id="1.10.443.10">
    <property type="entry name" value="Intergrase catalytic core"/>
    <property type="match status" value="1"/>
</dbReference>
<proteinExistence type="inferred from homology"/>
<evidence type="ECO:0000256" key="9">
    <source>
        <dbReference type="ARBA" id="ARBA00023172"/>
    </source>
</evidence>
<protein>
    <recommendedName>
        <fullName evidence="3 11">Tyrosine recombinase XerD</fullName>
    </recommendedName>
</protein>
<keyword evidence="6 11" id="KW-0159">Chromosome partition</keyword>
<evidence type="ECO:0000256" key="7">
    <source>
        <dbReference type="ARBA" id="ARBA00022908"/>
    </source>
</evidence>
<dbReference type="Pfam" id="PF02899">
    <property type="entry name" value="Phage_int_SAM_1"/>
    <property type="match status" value="1"/>
</dbReference>